<accession>A0A1M5CDC2</accession>
<gene>
    <name evidence="1" type="ORF">SAMN02746089_02098</name>
</gene>
<name>A0A1M5CDC2_9THEO</name>
<reference evidence="1 2" key="1">
    <citation type="submission" date="2016-11" db="EMBL/GenBank/DDBJ databases">
        <authorList>
            <person name="Jaros S."/>
            <person name="Januszkiewicz K."/>
            <person name="Wedrychowicz H."/>
        </authorList>
    </citation>
    <scope>NUCLEOTIDE SEQUENCE [LARGE SCALE GENOMIC DNA]</scope>
    <source>
        <strain evidence="1 2">DSM 17918</strain>
    </source>
</reference>
<evidence type="ECO:0000313" key="2">
    <source>
        <dbReference type="Proteomes" id="UP000184088"/>
    </source>
</evidence>
<protein>
    <submittedName>
        <fullName evidence="1">Uncharacterized protein</fullName>
    </submittedName>
</protein>
<dbReference type="EMBL" id="FQVH01000027">
    <property type="protein sequence ID" value="SHF52666.1"/>
    <property type="molecule type" value="Genomic_DNA"/>
</dbReference>
<dbReference type="STRING" id="1121256.SAMN02746089_02098"/>
<dbReference type="AlphaFoldDB" id="A0A1M5CDC2"/>
<organism evidence="1 2">
    <name type="scientific">Caldanaerobius fijiensis DSM 17918</name>
    <dbReference type="NCBI Taxonomy" id="1121256"/>
    <lineage>
        <taxon>Bacteria</taxon>
        <taxon>Bacillati</taxon>
        <taxon>Bacillota</taxon>
        <taxon>Clostridia</taxon>
        <taxon>Thermoanaerobacterales</taxon>
        <taxon>Thermoanaerobacteraceae</taxon>
        <taxon>Caldanaerobius</taxon>
    </lineage>
</organism>
<keyword evidence="2" id="KW-1185">Reference proteome</keyword>
<sequence>MIKEQMGFVIKEGGNMFDKGFGSDIRFTFDVGFDKSLKSTLRSFLLEYEQRGIVDDIKEFFNWLLDNLKNDIKTIKENNYECLYDEYHRVEKLLKNKSDYISNYDYLNLLNYDSLQRLKKILLSYKEGYAVFQNYRKDINFYNDLLAWYEDIPEDLIMFIKNLYEKQFEDYLNAYILKDTVEMQ</sequence>
<dbReference type="Proteomes" id="UP000184088">
    <property type="component" value="Unassembled WGS sequence"/>
</dbReference>
<evidence type="ECO:0000313" key="1">
    <source>
        <dbReference type="EMBL" id="SHF52666.1"/>
    </source>
</evidence>
<dbReference type="RefSeq" id="WP_073345024.1">
    <property type="nucleotide sequence ID" value="NZ_FQVH01000027.1"/>
</dbReference>
<proteinExistence type="predicted"/>